<gene>
    <name evidence="1" type="ORF">EDB92DRAFT_2068007</name>
</gene>
<keyword evidence="2" id="KW-1185">Reference proteome</keyword>
<dbReference type="AlphaFoldDB" id="A0AAD4LH08"/>
<sequence length="125" mass="13471">MASSYTEQPGDGEDGTFDLYDLRVEVVCPPGARILCGASPGDYFTLQGEVLYLPPGQGFSIYSIGAVLPLLAAKQRATARADWMTTDAEVACPDPNCASRLRIIRTGLRRFRHSETTVVPMSGTS</sequence>
<proteinExistence type="predicted"/>
<evidence type="ECO:0000313" key="1">
    <source>
        <dbReference type="EMBL" id="KAH8989081.1"/>
    </source>
</evidence>
<accession>A0AAD4LH08</accession>
<reference evidence="1" key="1">
    <citation type="submission" date="2022-01" db="EMBL/GenBank/DDBJ databases">
        <title>Comparative genomics reveals a dynamic genome evolution in the ectomycorrhizal milk-cap (Lactarius) mushrooms.</title>
        <authorList>
            <consortium name="DOE Joint Genome Institute"/>
            <person name="Lebreton A."/>
            <person name="Tang N."/>
            <person name="Kuo A."/>
            <person name="LaButti K."/>
            <person name="Drula E."/>
            <person name="Barry K."/>
            <person name="Clum A."/>
            <person name="Lipzen A."/>
            <person name="Mousain D."/>
            <person name="Ng V."/>
            <person name="Wang R."/>
            <person name="Wang X."/>
            <person name="Dai Y."/>
            <person name="Henrissat B."/>
            <person name="Grigoriev I.V."/>
            <person name="Guerin-Laguette A."/>
            <person name="Yu F."/>
            <person name="Martin F.M."/>
        </authorList>
    </citation>
    <scope>NUCLEOTIDE SEQUENCE</scope>
    <source>
        <strain evidence="1">QP</strain>
    </source>
</reference>
<comment type="caution">
    <text evidence="1">The sequence shown here is derived from an EMBL/GenBank/DDBJ whole genome shotgun (WGS) entry which is preliminary data.</text>
</comment>
<protein>
    <recommendedName>
        <fullName evidence="3">TIGR04076 family protein</fullName>
    </recommendedName>
</protein>
<name>A0AAD4LH08_9AGAM</name>
<evidence type="ECO:0008006" key="3">
    <source>
        <dbReference type="Google" id="ProtNLM"/>
    </source>
</evidence>
<organism evidence="1 2">
    <name type="scientific">Lactarius akahatsu</name>
    <dbReference type="NCBI Taxonomy" id="416441"/>
    <lineage>
        <taxon>Eukaryota</taxon>
        <taxon>Fungi</taxon>
        <taxon>Dikarya</taxon>
        <taxon>Basidiomycota</taxon>
        <taxon>Agaricomycotina</taxon>
        <taxon>Agaricomycetes</taxon>
        <taxon>Russulales</taxon>
        <taxon>Russulaceae</taxon>
        <taxon>Lactarius</taxon>
    </lineage>
</organism>
<dbReference type="Proteomes" id="UP001201163">
    <property type="component" value="Unassembled WGS sequence"/>
</dbReference>
<dbReference type="NCBIfam" id="TIGR04076">
    <property type="entry name" value="TIGR04076 family protein"/>
    <property type="match status" value="1"/>
</dbReference>
<dbReference type="EMBL" id="JAKELL010000039">
    <property type="protein sequence ID" value="KAH8989081.1"/>
    <property type="molecule type" value="Genomic_DNA"/>
</dbReference>
<dbReference type="InterPro" id="IPR023811">
    <property type="entry name" value="CHP04076"/>
</dbReference>
<evidence type="ECO:0000313" key="2">
    <source>
        <dbReference type="Proteomes" id="UP001201163"/>
    </source>
</evidence>